<dbReference type="OrthoDB" id="1426771at2"/>
<accession>A0A238KTH0</accession>
<dbReference type="EMBL" id="FXYE01000002">
    <property type="protein sequence ID" value="SMX46095.1"/>
    <property type="molecule type" value="Genomic_DNA"/>
</dbReference>
<dbReference type="Proteomes" id="UP000202922">
    <property type="component" value="Unassembled WGS sequence"/>
</dbReference>
<sequence length="301" mass="34480">MVDFSRARSAHQTAYLLRHAELNNHIKIATAALDFLSSFSTDDATVGNKMSQLIVDAGERWTRTTFVDPRAELNSTRRQISEMAIVRAYSSFNVFTDEIEGSYNDLKTSSEKLGENLVERIYSRFNWNIENIAYLLPVLNFYEVARHCIAHQMGAPNKQVSELLSDDKFLSAIEDWPTVIKGRKLSPPPEISDGYILLAPHHPITYSDVCLRVVRDIDCQLFDSLGLGYFSKRIGDRDILGRPPSFDPKQRDAYAYIKHRLGTEYGISNLTVSEIRQSLGQEETAKRYYHKYKEIRLHCGY</sequence>
<name>A0A238KTH0_9RHOB</name>
<protein>
    <submittedName>
        <fullName evidence="1">Uncharacterized protein</fullName>
    </submittedName>
</protein>
<dbReference type="RefSeq" id="WP_093968044.1">
    <property type="nucleotide sequence ID" value="NZ_FXYE01000002.1"/>
</dbReference>
<evidence type="ECO:0000313" key="1">
    <source>
        <dbReference type="EMBL" id="SMX46095.1"/>
    </source>
</evidence>
<reference evidence="2" key="1">
    <citation type="submission" date="2017-05" db="EMBL/GenBank/DDBJ databases">
        <authorList>
            <person name="Rodrigo-Torres L."/>
            <person name="Arahal R. D."/>
            <person name="Lucena T."/>
        </authorList>
    </citation>
    <scope>NUCLEOTIDE SEQUENCE [LARGE SCALE GENOMIC DNA]</scope>
    <source>
        <strain evidence="2">CECT 8621</strain>
    </source>
</reference>
<gene>
    <name evidence="1" type="ORF">COL8621_02967</name>
</gene>
<evidence type="ECO:0000313" key="2">
    <source>
        <dbReference type="Proteomes" id="UP000202922"/>
    </source>
</evidence>
<dbReference type="AlphaFoldDB" id="A0A238KTH0"/>
<proteinExistence type="predicted"/>
<organism evidence="1 2">
    <name type="scientific">Actibacterium lipolyticum</name>
    <dbReference type="NCBI Taxonomy" id="1524263"/>
    <lineage>
        <taxon>Bacteria</taxon>
        <taxon>Pseudomonadati</taxon>
        <taxon>Pseudomonadota</taxon>
        <taxon>Alphaproteobacteria</taxon>
        <taxon>Rhodobacterales</taxon>
        <taxon>Roseobacteraceae</taxon>
        <taxon>Actibacterium</taxon>
    </lineage>
</organism>
<keyword evidence="2" id="KW-1185">Reference proteome</keyword>